<dbReference type="Proteomes" id="UP000008467">
    <property type="component" value="Chromosome"/>
</dbReference>
<dbReference type="KEGG" id="cle:Clole_3317"/>
<accession>F2JQM4</accession>
<dbReference type="eggNOG" id="ENOG5030ZR8">
    <property type="taxonomic scope" value="Bacteria"/>
</dbReference>
<sequence length="488" mass="57997">MGNWGTGLYSNDLGEDVKDEYLSKLKGGKSDEETLAEIFQSYKEEMEDDDDQYDVWFALADTMWKRGRLTYEVKSKALALISEERLANRFEDEKTKKARNKVLEKLEAQLNTEMPKRKRIAVHQPFITKWTPREVYLYQIKNPPEGKEEYEDWWGVIYVSRLREMELVVRGVVDVVPYIYLKMSKEKPKDASQINSLPFIVWSIEWSTGQGAFEKALVETSHRFYPKEIEFLGVCEHFQYPTLEIKREDFQLWWSFKADAIEEYERELQRIEYNKLLERATGLQLEDRVSFVQGHQSLPIKRGKNHKIKRTDNHPIHSSHKNRWWIGDRFEYIIDQPPEGKEQYKGWKIYLYVYEIRGMELVVPDVMDEVPFVYVKLIDDDHLREFADFVPFVCFSINKKNGKGEYLLPFVDILDSWMPKGMKYRGKYLLRNLPDNEDLEVCKEHILHTDHLILEAVKGYERELTRLGLEGVDNTTDIIRTIIERHNH</sequence>
<name>F2JQM4_CELLD</name>
<protein>
    <recommendedName>
        <fullName evidence="3">DUF4259 domain-containing protein</fullName>
    </recommendedName>
</protein>
<evidence type="ECO:0008006" key="3">
    <source>
        <dbReference type="Google" id="ProtNLM"/>
    </source>
</evidence>
<evidence type="ECO:0000313" key="2">
    <source>
        <dbReference type="Proteomes" id="UP000008467"/>
    </source>
</evidence>
<keyword evidence="2" id="KW-1185">Reference proteome</keyword>
<proteinExistence type="predicted"/>
<organism evidence="1 2">
    <name type="scientific">Cellulosilyticum lentocellum (strain ATCC 49066 / DSM 5427 / NCIMB 11756 / RHM5)</name>
    <name type="common">Clostridium lentocellum</name>
    <dbReference type="NCBI Taxonomy" id="642492"/>
    <lineage>
        <taxon>Bacteria</taxon>
        <taxon>Bacillati</taxon>
        <taxon>Bacillota</taxon>
        <taxon>Clostridia</taxon>
        <taxon>Lachnospirales</taxon>
        <taxon>Cellulosilyticaceae</taxon>
        <taxon>Cellulosilyticum</taxon>
    </lineage>
</organism>
<dbReference type="RefSeq" id="WP_013658285.1">
    <property type="nucleotide sequence ID" value="NC_015275.1"/>
</dbReference>
<dbReference type="EMBL" id="CP002582">
    <property type="protein sequence ID" value="ADZ85008.1"/>
    <property type="molecule type" value="Genomic_DNA"/>
</dbReference>
<dbReference type="AlphaFoldDB" id="F2JQM4"/>
<gene>
    <name evidence="1" type="ordered locus">Clole_3317</name>
</gene>
<dbReference type="STRING" id="642492.Clole_3317"/>
<dbReference type="HOGENOM" id="CLU_558615_0_0_9"/>
<evidence type="ECO:0000313" key="1">
    <source>
        <dbReference type="EMBL" id="ADZ85008.1"/>
    </source>
</evidence>
<reference evidence="1 2" key="1">
    <citation type="journal article" date="2011" name="J. Bacteriol.">
        <title>Complete genome sequence of the cellulose-degrading bacterium Cellulosilyticum lentocellum.</title>
        <authorList>
            <consortium name="US DOE Joint Genome Institute"/>
            <person name="Miller D.A."/>
            <person name="Suen G."/>
            <person name="Bruce D."/>
            <person name="Copeland A."/>
            <person name="Cheng J.F."/>
            <person name="Detter C."/>
            <person name="Goodwin L.A."/>
            <person name="Han C.S."/>
            <person name="Hauser L.J."/>
            <person name="Land M.L."/>
            <person name="Lapidus A."/>
            <person name="Lucas S."/>
            <person name="Meincke L."/>
            <person name="Pitluck S."/>
            <person name="Tapia R."/>
            <person name="Teshima H."/>
            <person name="Woyke T."/>
            <person name="Fox B.G."/>
            <person name="Angert E.R."/>
            <person name="Currie C.R."/>
        </authorList>
    </citation>
    <scope>NUCLEOTIDE SEQUENCE [LARGE SCALE GENOMIC DNA]</scope>
    <source>
        <strain evidence="2">ATCC 49066 / DSM 5427 / NCIMB 11756 / RHM5</strain>
    </source>
</reference>